<evidence type="ECO:0000256" key="17">
    <source>
        <dbReference type="SAM" id="MobiDB-lite"/>
    </source>
</evidence>
<dbReference type="FunFam" id="1.25.40.1050:FF:000002">
    <property type="entry name" value="5'-3' exoribonuclease"/>
    <property type="match status" value="1"/>
</dbReference>
<keyword evidence="16" id="KW-0479">Metal-binding</keyword>
<comment type="similarity">
    <text evidence="2 15">Belongs to the 5'-3' exonuclease family. XRN2/RAT1 subfamily.</text>
</comment>
<evidence type="ECO:0000256" key="2">
    <source>
        <dbReference type="ARBA" id="ARBA00006994"/>
    </source>
</evidence>
<keyword evidence="4" id="KW-0698">rRNA processing</keyword>
<feature type="compositionally biased region" description="Low complexity" evidence="17">
    <location>
        <begin position="504"/>
        <end position="523"/>
    </location>
</feature>
<evidence type="ECO:0000259" key="18">
    <source>
        <dbReference type="PROSITE" id="PS50158"/>
    </source>
</evidence>
<dbReference type="GO" id="GO:0008270">
    <property type="term" value="F:zinc ion binding"/>
    <property type="evidence" value="ECO:0007669"/>
    <property type="project" value="UniProtKB-KW"/>
</dbReference>
<dbReference type="PIRSF" id="PIRSF037239">
    <property type="entry name" value="Exonuclease_Xrn2"/>
    <property type="match status" value="1"/>
</dbReference>
<dbReference type="Gene3D" id="3.40.50.12390">
    <property type="match status" value="1"/>
</dbReference>
<evidence type="ECO:0000256" key="11">
    <source>
        <dbReference type="ARBA" id="ARBA00023163"/>
    </source>
</evidence>
<evidence type="ECO:0000256" key="4">
    <source>
        <dbReference type="ARBA" id="ARBA00022552"/>
    </source>
</evidence>
<dbReference type="FunFam" id="3.40.50.12390:FF:000003">
    <property type="entry name" value="5'-3' exoribonuclease"/>
    <property type="match status" value="1"/>
</dbReference>
<feature type="region of interest" description="Disordered" evidence="17">
    <location>
        <begin position="395"/>
        <end position="588"/>
    </location>
</feature>
<comment type="subunit">
    <text evidence="14">Interacts with RAI1; the interaction is direct, stabilizes RAT1 protein structure and may stimulate its exoribonuclease activity. The interaction also stimulates RAI1 pyrophosphohydrolase activity, probably by recruiting it to mRNA substrates.</text>
</comment>
<dbReference type="Pfam" id="PF17846">
    <property type="entry name" value="XRN_M"/>
    <property type="match status" value="2"/>
</dbReference>
<evidence type="ECO:0000256" key="12">
    <source>
        <dbReference type="ARBA" id="ARBA00023242"/>
    </source>
</evidence>
<dbReference type="EC" id="3.1.13.-" evidence="15"/>
<comment type="function">
    <text evidence="13">Possesses 5'-&gt;3' exoribonuclease activity. Required for the processing of nuclear mRNA and rRNA precursors. May promote the termination of transcription by RNA polymerase II. Essential for vegetative cell growth and chromosome segregation.</text>
</comment>
<dbReference type="InterPro" id="IPR001878">
    <property type="entry name" value="Znf_CCHC"/>
</dbReference>
<dbReference type="GO" id="GO:0005634">
    <property type="term" value="C:nucleus"/>
    <property type="evidence" value="ECO:0007669"/>
    <property type="project" value="UniProtKB-SubCell"/>
</dbReference>
<dbReference type="GO" id="GO:0004534">
    <property type="term" value="F:5'-3' RNA exonuclease activity"/>
    <property type="evidence" value="ECO:0007669"/>
    <property type="project" value="UniProtKB-UniRule"/>
</dbReference>
<keyword evidence="12" id="KW-0539">Nucleus</keyword>
<evidence type="ECO:0000256" key="16">
    <source>
        <dbReference type="PROSITE-ProRule" id="PRU00047"/>
    </source>
</evidence>
<evidence type="ECO:0000256" key="15">
    <source>
        <dbReference type="PIRNR" id="PIRNR037239"/>
    </source>
</evidence>
<feature type="region of interest" description="Disordered" evidence="17">
    <location>
        <begin position="1009"/>
        <end position="1079"/>
    </location>
</feature>
<keyword evidence="8 15" id="KW-0269">Exonuclease</keyword>
<keyword evidence="6 15" id="KW-0540">Nuclease</keyword>
<organism evidence="19 20">
    <name type="scientific">Coemansia erecta</name>
    <dbReference type="NCBI Taxonomy" id="147472"/>
    <lineage>
        <taxon>Eukaryota</taxon>
        <taxon>Fungi</taxon>
        <taxon>Fungi incertae sedis</taxon>
        <taxon>Zoopagomycota</taxon>
        <taxon>Kickxellomycotina</taxon>
        <taxon>Kickxellomycetes</taxon>
        <taxon>Kickxellales</taxon>
        <taxon>Kickxellaceae</taxon>
        <taxon>Coemansia</taxon>
    </lineage>
</organism>
<dbReference type="FunFam" id="3.40.50.12390:FF:000005">
    <property type="entry name" value="5'-3' exoribonuclease 2"/>
    <property type="match status" value="1"/>
</dbReference>
<keyword evidence="20" id="KW-1185">Reference proteome</keyword>
<dbReference type="InterPro" id="IPR041412">
    <property type="entry name" value="Xrn1_helical"/>
</dbReference>
<feature type="domain" description="CCHC-type" evidence="18">
    <location>
        <begin position="264"/>
        <end position="278"/>
    </location>
</feature>
<dbReference type="InterPro" id="IPR017151">
    <property type="entry name" value="Xrn2/3/4"/>
</dbReference>
<feature type="compositionally biased region" description="Gly residues" evidence="17">
    <location>
        <begin position="965"/>
        <end position="988"/>
    </location>
</feature>
<dbReference type="GO" id="GO:0003723">
    <property type="term" value="F:RNA binding"/>
    <property type="evidence" value="ECO:0007669"/>
    <property type="project" value="TreeGrafter"/>
</dbReference>
<dbReference type="GO" id="GO:0006364">
    <property type="term" value="P:rRNA processing"/>
    <property type="evidence" value="ECO:0007669"/>
    <property type="project" value="UniProtKB-KW"/>
</dbReference>
<reference evidence="19" key="1">
    <citation type="submission" date="2022-07" db="EMBL/GenBank/DDBJ databases">
        <title>Phylogenomic reconstructions and comparative analyses of Kickxellomycotina fungi.</title>
        <authorList>
            <person name="Reynolds N.K."/>
            <person name="Stajich J.E."/>
            <person name="Barry K."/>
            <person name="Grigoriev I.V."/>
            <person name="Crous P."/>
            <person name="Smith M.E."/>
        </authorList>
    </citation>
    <scope>NUCLEOTIDE SEQUENCE</scope>
    <source>
        <strain evidence="19">NBRC 32514</strain>
    </source>
</reference>
<feature type="compositionally biased region" description="Low complexity" evidence="17">
    <location>
        <begin position="1009"/>
        <end position="1039"/>
    </location>
</feature>
<feature type="compositionally biased region" description="Low complexity" evidence="17">
    <location>
        <begin position="563"/>
        <end position="588"/>
    </location>
</feature>
<gene>
    <name evidence="19" type="primary">RAT1</name>
    <name evidence="19" type="ORF">LPJ53_004672</name>
</gene>
<dbReference type="Pfam" id="PF03159">
    <property type="entry name" value="XRN_N"/>
    <property type="match status" value="1"/>
</dbReference>
<sequence>MGVAAFYRWLTKKYPKVQTYVVEEKPQTVNGVEVPVDATRPNPNNVEFDNLYLDMNGIVHPCCHPQFREAPKTEEAMMVEVFKCLDRVFNMIRPRKIVYMALDGVAPRAKMNQQRSRRFRAAQEAEEKETAQAQLAEEIFEATGERQPAPEKPWDSNCITPGTPFMELLAKSLRYYVVTKLNEDPAWRNVKVVLSDSNVPGEGEHKIMDYIRRQRMMPAHDANTRHVLYGLDADLIMLSLATHEPHFKILREDVAWADMLSKPCRRCGGKGHFERNCRGRGSKTPDVDPNDQPFVFANIDVLREYLDYELRPQNTKLPFPFDLERAIDDWVFLCFFVGNDFLPHLPSLEIREGALEKLVNFWKEQLPKNGGFITHDGDVDMFRVQPIMDSIAAIEEETFRTRKAEEDKRERQRRTREGAGAPHNHHHAALERKAEEEAAVAAANARREREREQAAAVAEQSKQKNSAAADAIRARLAASRGAQQPAQPPADDAMGEDDEDEVMVEGNAHAAAAADDTAGTGSAKRPHEDDDAGDEHKLVKLNGGDRAPAAADLTESNGDDASESAADASENVSTVDDSESAAATTATTATVDEAVPDERFRDTIKFHEAGYKERYYLQKFQFPSTDREAVQQIAEHYVRGLCWVLKYYYQGCASWSWYYPYHYAPLASDLVDLDMMDTALELSAPLRPYEQLMGVLPARSRHNLPAPFGPLMTEKESPIIDFYPRDFPLDLDGKKFLWQAVILLPFIDAKRLLNEVQKVYPQLSAEETARNQPGAELLMVSAAHPLYPSLLALYESPEADESTVLTLNPKLSDRMSGTVSRDPGYHRESAGYPSPLHAVGKMDVAEDLSISVVFHQPSPLDAVHTAVLLQGLAMPPRVLTKDDLEFVRSGGHSGHRGPPRSHRYENNRDFRDFYRQQGNDVSQDRGRGPRRYDEQGNANQKYFDHYNGRQQQQHHHQHRGSYGRNDGGYGRNDGGYGRNNGGGGGGGGHNRHHYDRDANPMQILRGAPQVQAAGAPPAQRPAGYHPFGGRSSRPSGSSSSHHHGRDYRQSGPGGSGGSSNQHHRRDYNQRSGGSGGNRR</sequence>
<keyword evidence="10" id="KW-0175">Coiled coil</keyword>
<evidence type="ECO:0000313" key="19">
    <source>
        <dbReference type="EMBL" id="KAJ1720728.1"/>
    </source>
</evidence>
<feature type="compositionally biased region" description="Basic and acidic residues" evidence="17">
    <location>
        <begin position="397"/>
        <end position="410"/>
    </location>
</feature>
<evidence type="ECO:0000256" key="3">
    <source>
        <dbReference type="ARBA" id="ARBA00022472"/>
    </source>
</evidence>
<dbReference type="PANTHER" id="PTHR12341:SF41">
    <property type="entry name" value="5'-3' EXORIBONUCLEASE 2"/>
    <property type="match status" value="1"/>
</dbReference>
<evidence type="ECO:0000256" key="6">
    <source>
        <dbReference type="ARBA" id="ARBA00022722"/>
    </source>
</evidence>
<name>A0A9W7XYG3_9FUNG</name>
<accession>A0A9W7XYG3</accession>
<protein>
    <recommendedName>
        <fullName evidence="15">5'-3' exoribonuclease</fullName>
        <ecNumber evidence="15">3.1.13.-</ecNumber>
    </recommendedName>
</protein>
<keyword evidence="16" id="KW-0863">Zinc-finger</keyword>
<keyword evidence="5 15" id="KW-0507">mRNA processing</keyword>
<evidence type="ECO:0000256" key="10">
    <source>
        <dbReference type="ARBA" id="ARBA00023054"/>
    </source>
</evidence>
<dbReference type="GO" id="GO:0000956">
    <property type="term" value="P:nuclear-transcribed mRNA catabolic process"/>
    <property type="evidence" value="ECO:0007669"/>
    <property type="project" value="TreeGrafter"/>
</dbReference>
<comment type="subcellular location">
    <subcellularLocation>
        <location evidence="1">Nucleus</location>
    </subcellularLocation>
</comment>
<evidence type="ECO:0000256" key="14">
    <source>
        <dbReference type="ARBA" id="ARBA00046943"/>
    </source>
</evidence>
<feature type="region of interest" description="Disordered" evidence="17">
    <location>
        <begin position="948"/>
        <end position="996"/>
    </location>
</feature>
<feature type="compositionally biased region" description="Acidic residues" evidence="17">
    <location>
        <begin position="493"/>
        <end position="503"/>
    </location>
</feature>
<evidence type="ECO:0000313" key="20">
    <source>
        <dbReference type="Proteomes" id="UP001149813"/>
    </source>
</evidence>
<dbReference type="Gene3D" id="1.25.40.1050">
    <property type="match status" value="1"/>
</dbReference>
<dbReference type="AlphaFoldDB" id="A0A9W7XYG3"/>
<dbReference type="GO" id="GO:0006353">
    <property type="term" value="P:DNA-templated transcription termination"/>
    <property type="evidence" value="ECO:0007669"/>
    <property type="project" value="UniProtKB-KW"/>
</dbReference>
<feature type="compositionally biased region" description="Low complexity" evidence="17">
    <location>
        <begin position="467"/>
        <end position="492"/>
    </location>
</feature>
<evidence type="ECO:0000256" key="13">
    <source>
        <dbReference type="ARBA" id="ARBA00046137"/>
    </source>
</evidence>
<dbReference type="InterPro" id="IPR027073">
    <property type="entry name" value="5_3_exoribonuclease"/>
</dbReference>
<keyword evidence="9" id="KW-0805">Transcription regulation</keyword>
<dbReference type="PANTHER" id="PTHR12341">
    <property type="entry name" value="5'-&gt;3' EXORIBONUCLEASE"/>
    <property type="match status" value="1"/>
</dbReference>
<comment type="function">
    <text evidence="15">Possesses 5'-&gt;3' exoribonuclease activity. May promote termination of transcription by RNA polymerase II.</text>
</comment>
<comment type="caution">
    <text evidence="19">The sequence shown here is derived from an EMBL/GenBank/DDBJ whole genome shotgun (WGS) entry which is preliminary data.</text>
</comment>
<keyword evidence="16" id="KW-0862">Zinc</keyword>
<dbReference type="CDD" id="cd18673">
    <property type="entry name" value="PIN_XRN1-2-like"/>
    <property type="match status" value="1"/>
</dbReference>
<evidence type="ECO:0000256" key="9">
    <source>
        <dbReference type="ARBA" id="ARBA00023015"/>
    </source>
</evidence>
<keyword evidence="11" id="KW-0804">Transcription</keyword>
<dbReference type="InterPro" id="IPR004859">
    <property type="entry name" value="Xrn1_N"/>
</dbReference>
<dbReference type="PROSITE" id="PS50158">
    <property type="entry name" value="ZF_CCHC"/>
    <property type="match status" value="1"/>
</dbReference>
<feature type="compositionally biased region" description="Basic and acidic residues" evidence="17">
    <location>
        <begin position="922"/>
        <end position="934"/>
    </location>
</feature>
<keyword evidence="7 15" id="KW-0378">Hydrolase</keyword>
<proteinExistence type="inferred from homology"/>
<evidence type="ECO:0000256" key="5">
    <source>
        <dbReference type="ARBA" id="ARBA00022664"/>
    </source>
</evidence>
<evidence type="ECO:0000256" key="8">
    <source>
        <dbReference type="ARBA" id="ARBA00022839"/>
    </source>
</evidence>
<dbReference type="GO" id="GO:0006397">
    <property type="term" value="P:mRNA processing"/>
    <property type="evidence" value="ECO:0007669"/>
    <property type="project" value="UniProtKB-UniRule"/>
</dbReference>
<dbReference type="EMBL" id="JANBOJ010000230">
    <property type="protein sequence ID" value="KAJ1720728.1"/>
    <property type="molecule type" value="Genomic_DNA"/>
</dbReference>
<keyword evidence="3" id="KW-0806">Transcription termination</keyword>
<dbReference type="Proteomes" id="UP001149813">
    <property type="component" value="Unassembled WGS sequence"/>
</dbReference>
<evidence type="ECO:0000256" key="1">
    <source>
        <dbReference type="ARBA" id="ARBA00004123"/>
    </source>
</evidence>
<feature type="region of interest" description="Disordered" evidence="17">
    <location>
        <begin position="915"/>
        <end position="935"/>
    </location>
</feature>
<dbReference type="OrthoDB" id="372487at2759"/>
<feature type="compositionally biased region" description="Basic residues" evidence="17">
    <location>
        <begin position="952"/>
        <end position="961"/>
    </location>
</feature>
<evidence type="ECO:0000256" key="7">
    <source>
        <dbReference type="ARBA" id="ARBA00022801"/>
    </source>
</evidence>